<accession>A0A7X2V4M6</accession>
<comment type="caution">
    <text evidence="2">The sequence shown here is derived from an EMBL/GenBank/DDBJ whole genome shotgun (WGS) entry which is preliminary data.</text>
</comment>
<dbReference type="OrthoDB" id="2737310at2"/>
<dbReference type="EMBL" id="WMIB01000009">
    <property type="protein sequence ID" value="MTH53937.1"/>
    <property type="molecule type" value="Genomic_DNA"/>
</dbReference>
<feature type="region of interest" description="Disordered" evidence="1">
    <location>
        <begin position="274"/>
        <end position="318"/>
    </location>
</feature>
<reference evidence="2 3" key="1">
    <citation type="journal article" date="2017" name="Int. J. Syst. Evol. Microbiol.">
        <title>Bacillus mangrovi sp. nov., isolated from a sediment sample from a mangrove forest.</title>
        <authorList>
            <person name="Gupta V."/>
            <person name="Singh P.K."/>
            <person name="Korpole S."/>
            <person name="Tanuku N.R.S."/>
            <person name="Pinnaka A.K."/>
        </authorList>
    </citation>
    <scope>NUCLEOTIDE SEQUENCE [LARGE SCALE GENOMIC DNA]</scope>
    <source>
        <strain evidence="2 3">KCTC 33872</strain>
    </source>
</reference>
<protein>
    <submittedName>
        <fullName evidence="2">EcsC family protein</fullName>
    </submittedName>
</protein>
<dbReference type="InterPro" id="IPR024787">
    <property type="entry name" value="EcsC"/>
</dbReference>
<evidence type="ECO:0000256" key="1">
    <source>
        <dbReference type="SAM" id="MobiDB-lite"/>
    </source>
</evidence>
<name>A0A7X2V4M6_9BACI</name>
<dbReference type="AlphaFoldDB" id="A0A7X2V4M6"/>
<sequence length="318" mass="36082">MDTKESLHQSLKEIEKWEKDQQGLWFWEKITRLPFKLLDKVTPAFIQKKIGVLLDEVGNYVQSGGKYLTQEKMMLKKLAAQSGKQIETIEDAAGASVEDMKKVCLDIRETRGNLATVQGASTGFGGAFTLAIDIPVVLGLSLKTLQEIAITHGYDPNKKEERIFIVKCLQFASADIVGKQAILNELADYKNKGRRSEVFSQIQGWREVVYSYRDTYGIKKLLQMIPIAGMIFGALTNRSMIKELAETGTMLYQKRRIFEKLEELEQPKEIAAAELEKPKELPAEELEKPENLQAAELEKPKDLKAEEKEFSQEVIDKH</sequence>
<evidence type="ECO:0000313" key="2">
    <source>
        <dbReference type="EMBL" id="MTH53937.1"/>
    </source>
</evidence>
<proteinExistence type="predicted"/>
<evidence type="ECO:0000313" key="3">
    <source>
        <dbReference type="Proteomes" id="UP000434639"/>
    </source>
</evidence>
<gene>
    <name evidence="2" type="ORF">GKZ89_11020</name>
</gene>
<dbReference type="PANTHER" id="PTHR41260:SF1">
    <property type="entry name" value="PROTEIN ECSC"/>
    <property type="match status" value="1"/>
</dbReference>
<keyword evidence="3" id="KW-1185">Reference proteome</keyword>
<organism evidence="2 3">
    <name type="scientific">Metabacillus mangrovi</name>
    <dbReference type="NCBI Taxonomy" id="1491830"/>
    <lineage>
        <taxon>Bacteria</taxon>
        <taxon>Bacillati</taxon>
        <taxon>Bacillota</taxon>
        <taxon>Bacilli</taxon>
        <taxon>Bacillales</taxon>
        <taxon>Bacillaceae</taxon>
        <taxon>Metabacillus</taxon>
    </lineage>
</organism>
<dbReference type="Proteomes" id="UP000434639">
    <property type="component" value="Unassembled WGS sequence"/>
</dbReference>
<dbReference type="PANTHER" id="PTHR41260">
    <property type="entry name" value="PROTEIN ECSC"/>
    <property type="match status" value="1"/>
</dbReference>
<dbReference type="Pfam" id="PF12787">
    <property type="entry name" value="EcsC"/>
    <property type="match status" value="1"/>
</dbReference>